<evidence type="ECO:0000313" key="2">
    <source>
        <dbReference type="Proteomes" id="UP001212152"/>
    </source>
</evidence>
<protein>
    <submittedName>
        <fullName evidence="1">Uncharacterized protein</fullName>
    </submittedName>
</protein>
<sequence>MEDATIDETVAPLLNAGAVLVVVQKIVVGVGTTMTEGAGVVVRTPEVVKYGLLVAGTADEETAVDTTIGELEEGEGASAGVDVGETSVVGTSIVSVGLVSTGRVLNELGPEFETVGVTIGEGVSEGVTLVEADVAAVNDGEGVTD</sequence>
<keyword evidence="2" id="KW-1185">Reference proteome</keyword>
<dbReference type="AlphaFoldDB" id="A0AAD5TIJ2"/>
<accession>A0AAD5TIJ2</accession>
<comment type="caution">
    <text evidence="1">The sequence shown here is derived from an EMBL/GenBank/DDBJ whole genome shotgun (WGS) entry which is preliminary data.</text>
</comment>
<reference evidence="1" key="1">
    <citation type="submission" date="2020-05" db="EMBL/GenBank/DDBJ databases">
        <title>Phylogenomic resolution of chytrid fungi.</title>
        <authorList>
            <person name="Stajich J.E."/>
            <person name="Amses K."/>
            <person name="Simmons R."/>
            <person name="Seto K."/>
            <person name="Myers J."/>
            <person name="Bonds A."/>
            <person name="Quandt C.A."/>
            <person name="Barry K."/>
            <person name="Liu P."/>
            <person name="Grigoriev I."/>
            <person name="Longcore J.E."/>
            <person name="James T.Y."/>
        </authorList>
    </citation>
    <scope>NUCLEOTIDE SEQUENCE</scope>
    <source>
        <strain evidence="1">JEL0379</strain>
    </source>
</reference>
<gene>
    <name evidence="1" type="ORF">HDU87_006122</name>
</gene>
<dbReference type="EMBL" id="JADGJQ010000050">
    <property type="protein sequence ID" value="KAJ3175624.1"/>
    <property type="molecule type" value="Genomic_DNA"/>
</dbReference>
<proteinExistence type="predicted"/>
<dbReference type="Proteomes" id="UP001212152">
    <property type="component" value="Unassembled WGS sequence"/>
</dbReference>
<organism evidence="1 2">
    <name type="scientific">Geranomyces variabilis</name>
    <dbReference type="NCBI Taxonomy" id="109894"/>
    <lineage>
        <taxon>Eukaryota</taxon>
        <taxon>Fungi</taxon>
        <taxon>Fungi incertae sedis</taxon>
        <taxon>Chytridiomycota</taxon>
        <taxon>Chytridiomycota incertae sedis</taxon>
        <taxon>Chytridiomycetes</taxon>
        <taxon>Spizellomycetales</taxon>
        <taxon>Powellomycetaceae</taxon>
        <taxon>Geranomyces</taxon>
    </lineage>
</organism>
<name>A0AAD5TIJ2_9FUNG</name>
<evidence type="ECO:0000313" key="1">
    <source>
        <dbReference type="EMBL" id="KAJ3175624.1"/>
    </source>
</evidence>